<reference evidence="2 3" key="1">
    <citation type="submission" date="2019-02" db="EMBL/GenBank/DDBJ databases">
        <title>Genome sequencing of the rare red list fungi Phellinidium pouzarii.</title>
        <authorList>
            <person name="Buettner E."/>
            <person name="Kellner H."/>
        </authorList>
    </citation>
    <scope>NUCLEOTIDE SEQUENCE [LARGE SCALE GENOMIC DNA]</scope>
    <source>
        <strain evidence="2 3">DSM 108285</strain>
    </source>
</reference>
<dbReference type="AlphaFoldDB" id="A0A4S4L6X8"/>
<dbReference type="Gene3D" id="3.30.530.20">
    <property type="match status" value="1"/>
</dbReference>
<dbReference type="InterPro" id="IPR024500">
    <property type="entry name" value="DUF3074"/>
</dbReference>
<name>A0A4S4L6X8_9AGAM</name>
<dbReference type="EMBL" id="SGPK01000150">
    <property type="protein sequence ID" value="THH07286.1"/>
    <property type="molecule type" value="Genomic_DNA"/>
</dbReference>
<organism evidence="2 3">
    <name type="scientific">Phellinidium pouzarii</name>
    <dbReference type="NCBI Taxonomy" id="167371"/>
    <lineage>
        <taxon>Eukaryota</taxon>
        <taxon>Fungi</taxon>
        <taxon>Dikarya</taxon>
        <taxon>Basidiomycota</taxon>
        <taxon>Agaricomycotina</taxon>
        <taxon>Agaricomycetes</taxon>
        <taxon>Hymenochaetales</taxon>
        <taxon>Hymenochaetaceae</taxon>
        <taxon>Phellinidium</taxon>
    </lineage>
</organism>
<dbReference type="InterPro" id="IPR023393">
    <property type="entry name" value="START-like_dom_sf"/>
</dbReference>
<sequence>MLLPSGFKLNVTPLKPASSPIILTDFPSEEQIVQAGRELVDATLKWNHSKDFCKGIVKGYVHSKEADDEEPWFCRVSVHAPEVASFDEMWFGLGTNKPVHEKEYVHTVDQVVLLKSLSDHAAVWNLHYKFPLLVGNRTFTVLQVTHLDTSGSNKSGLIVSIPVDVSSDAEMLKTEFKGTRGRYVSVERIHQLEDGKTEWRMATSSTPGGSIPGFLAQASAPGQIAQDVPMFLNWLNRRRDYVKGGIAENAAASTETPAEPAPEA</sequence>
<proteinExistence type="predicted"/>
<keyword evidence="3" id="KW-1185">Reference proteome</keyword>
<dbReference type="Proteomes" id="UP000308199">
    <property type="component" value="Unassembled WGS sequence"/>
</dbReference>
<evidence type="ECO:0000259" key="1">
    <source>
        <dbReference type="Pfam" id="PF11274"/>
    </source>
</evidence>
<dbReference type="PANTHER" id="PTHR40370">
    <property type="entry name" value="EXPRESSED PROTEIN"/>
    <property type="match status" value="1"/>
</dbReference>
<comment type="caution">
    <text evidence="2">The sequence shown here is derived from an EMBL/GenBank/DDBJ whole genome shotgun (WGS) entry which is preliminary data.</text>
</comment>
<evidence type="ECO:0000313" key="2">
    <source>
        <dbReference type="EMBL" id="THH07286.1"/>
    </source>
</evidence>
<dbReference type="SUPFAM" id="SSF55961">
    <property type="entry name" value="Bet v1-like"/>
    <property type="match status" value="1"/>
</dbReference>
<dbReference type="Pfam" id="PF11274">
    <property type="entry name" value="DUF3074"/>
    <property type="match status" value="1"/>
</dbReference>
<feature type="domain" description="DUF3074" evidence="1">
    <location>
        <begin position="72"/>
        <end position="235"/>
    </location>
</feature>
<dbReference type="OrthoDB" id="6423603at2759"/>
<accession>A0A4S4L6X8</accession>
<protein>
    <recommendedName>
        <fullName evidence="1">DUF3074 domain-containing protein</fullName>
    </recommendedName>
</protein>
<dbReference type="PANTHER" id="PTHR40370:SF1">
    <property type="entry name" value="DUF3074 DOMAIN-CONTAINING PROTEIN"/>
    <property type="match status" value="1"/>
</dbReference>
<gene>
    <name evidence="2" type="ORF">EW145_g3479</name>
</gene>
<evidence type="ECO:0000313" key="3">
    <source>
        <dbReference type="Proteomes" id="UP000308199"/>
    </source>
</evidence>